<keyword evidence="1" id="KW-0472">Membrane</keyword>
<comment type="caution">
    <text evidence="2">The sequence shown here is derived from an EMBL/GenBank/DDBJ whole genome shotgun (WGS) entry which is preliminary data.</text>
</comment>
<protein>
    <recommendedName>
        <fullName evidence="4">DUF2892 domain-containing protein</fullName>
    </recommendedName>
</protein>
<dbReference type="EMBL" id="LKTS01000017">
    <property type="protein sequence ID" value="PKD19088.1"/>
    <property type="molecule type" value="Genomic_DNA"/>
</dbReference>
<dbReference type="OrthoDB" id="1049592at2"/>
<name>A0A2N0TWQ5_9FLAO</name>
<gene>
    <name evidence="2" type="ORF">APR41_16895</name>
</gene>
<feature type="transmembrane region" description="Helical" evidence="1">
    <location>
        <begin position="6"/>
        <end position="25"/>
    </location>
</feature>
<dbReference type="AlphaFoldDB" id="A0A2N0TWQ5"/>
<reference evidence="2 3" key="1">
    <citation type="submission" date="2015-10" db="EMBL/GenBank/DDBJ databases">
        <title>Draft genome sequence of Salegentibacter salinarum KCTC 12975.</title>
        <authorList>
            <person name="Lin W."/>
            <person name="Zheng Q."/>
        </authorList>
    </citation>
    <scope>NUCLEOTIDE SEQUENCE [LARGE SCALE GENOMIC DNA]</scope>
    <source>
        <strain evidence="2 3">KCTC 12975</strain>
    </source>
</reference>
<proteinExistence type="predicted"/>
<organism evidence="2 3">
    <name type="scientific">Salegentibacter salinarum</name>
    <dbReference type="NCBI Taxonomy" id="447422"/>
    <lineage>
        <taxon>Bacteria</taxon>
        <taxon>Pseudomonadati</taxon>
        <taxon>Bacteroidota</taxon>
        <taxon>Flavobacteriia</taxon>
        <taxon>Flavobacteriales</taxon>
        <taxon>Flavobacteriaceae</taxon>
        <taxon>Salegentibacter</taxon>
    </lineage>
</organism>
<evidence type="ECO:0000256" key="1">
    <source>
        <dbReference type="SAM" id="Phobius"/>
    </source>
</evidence>
<dbReference type="Proteomes" id="UP000232673">
    <property type="component" value="Unassembled WGS sequence"/>
</dbReference>
<feature type="transmembrane region" description="Helical" evidence="1">
    <location>
        <begin position="32"/>
        <end position="51"/>
    </location>
</feature>
<evidence type="ECO:0008006" key="4">
    <source>
        <dbReference type="Google" id="ProtNLM"/>
    </source>
</evidence>
<keyword evidence="3" id="KW-1185">Reference proteome</keyword>
<evidence type="ECO:0000313" key="3">
    <source>
        <dbReference type="Proteomes" id="UP000232673"/>
    </source>
</evidence>
<dbReference type="STRING" id="447422.SAMN05660903_03472"/>
<keyword evidence="1" id="KW-0812">Transmembrane</keyword>
<accession>A0A2N0TWQ5</accession>
<keyword evidence="1" id="KW-1133">Transmembrane helix</keyword>
<evidence type="ECO:0000313" key="2">
    <source>
        <dbReference type="EMBL" id="PKD19088.1"/>
    </source>
</evidence>
<dbReference type="RefSeq" id="WP_079714446.1">
    <property type="nucleotide sequence ID" value="NZ_FUZC01000020.1"/>
</dbReference>
<sequence>MINRIFINWTWMRAVYLIIGVWVIVQSAVEGHWIGVLLGAWPAAMGLFAFGCASGNCATGTCEFKPDTDHKQ</sequence>